<feature type="active site" description="Proton donor" evidence="4">
    <location>
        <position position="49"/>
    </location>
</feature>
<proteinExistence type="inferred from homology"/>
<comment type="similarity">
    <text evidence="1">Belongs to the aldo/keto reductase family.</text>
</comment>
<accession>A0A6N3AC68</accession>
<dbReference type="RefSeq" id="WP_003537659.1">
    <property type="nucleotide sequence ID" value="NZ_CACRTL010000019.1"/>
</dbReference>
<dbReference type="Pfam" id="PF00248">
    <property type="entry name" value="Aldo_ket_red"/>
    <property type="match status" value="1"/>
</dbReference>
<feature type="binding site" evidence="5">
    <location>
        <position position="111"/>
    </location>
    <ligand>
        <name>substrate</name>
    </ligand>
</feature>
<evidence type="ECO:0000256" key="4">
    <source>
        <dbReference type="PIRSR" id="PIRSR000097-1"/>
    </source>
</evidence>
<evidence type="ECO:0000256" key="3">
    <source>
        <dbReference type="ARBA" id="ARBA00023002"/>
    </source>
</evidence>
<sequence length="237" mass="27405">MNEFQELYNGMKLPNIGFGVWQIPKGVTAHCVKLALKAGYRYIDTAAAYHNEKEVGEGIRQAMEEYGIKIEEIFVSTKLWNDHRGYDKAVEAIETSLDNLGLDYIDLYMLHWPAVAKWHDNWSDINADTYRAVENYYKQGKIKSIGVANYLAHHLEALIEDTDIKPMVNQIEYHPRFGQTESAKYYQEHGIIVEAWSPLGCGEVLQNKTLKQLADKYKKAQHKYVSDGFFKKIFYLL</sequence>
<dbReference type="AlphaFoldDB" id="A0A6N3AC68"/>
<dbReference type="InterPro" id="IPR020471">
    <property type="entry name" value="AKR"/>
</dbReference>
<keyword evidence="2" id="KW-0521">NADP</keyword>
<dbReference type="Gene3D" id="3.20.20.100">
    <property type="entry name" value="NADP-dependent oxidoreductase domain"/>
    <property type="match status" value="1"/>
</dbReference>
<name>A0A6N3AC68_9FIRM</name>
<reference evidence="8" key="1">
    <citation type="submission" date="2019-11" db="EMBL/GenBank/DDBJ databases">
        <authorList>
            <person name="Feng L."/>
        </authorList>
    </citation>
    <scope>NUCLEOTIDE SEQUENCE</scope>
    <source>
        <strain evidence="8">CramosumLFYP8</strain>
    </source>
</reference>
<feature type="site" description="Lowers pKa of active site Tyr" evidence="6">
    <location>
        <position position="78"/>
    </location>
</feature>
<dbReference type="PANTHER" id="PTHR43827:SF3">
    <property type="entry name" value="NADP-DEPENDENT OXIDOREDUCTASE DOMAIN-CONTAINING PROTEIN"/>
    <property type="match status" value="1"/>
</dbReference>
<dbReference type="CDD" id="cd19071">
    <property type="entry name" value="AKR_AKR1-5-like"/>
    <property type="match status" value="1"/>
</dbReference>
<dbReference type="EC" id="1.-.-.-" evidence="8"/>
<dbReference type="InterPro" id="IPR036812">
    <property type="entry name" value="NAD(P)_OxRdtase_dom_sf"/>
</dbReference>
<protein>
    <submittedName>
        <fullName evidence="8">Putative oxidoreductase YtbE</fullName>
        <ecNumber evidence="8">1.-.-.-</ecNumber>
    </submittedName>
</protein>
<dbReference type="GO" id="GO:0016616">
    <property type="term" value="F:oxidoreductase activity, acting on the CH-OH group of donors, NAD or NADP as acceptor"/>
    <property type="evidence" value="ECO:0007669"/>
    <property type="project" value="UniProtKB-ARBA"/>
</dbReference>
<evidence type="ECO:0000256" key="6">
    <source>
        <dbReference type="PIRSR" id="PIRSR000097-3"/>
    </source>
</evidence>
<organism evidence="8">
    <name type="scientific">Thomasclavelia ramosa</name>
    <dbReference type="NCBI Taxonomy" id="1547"/>
    <lineage>
        <taxon>Bacteria</taxon>
        <taxon>Bacillati</taxon>
        <taxon>Bacillota</taxon>
        <taxon>Erysipelotrichia</taxon>
        <taxon>Erysipelotrichales</taxon>
        <taxon>Coprobacillaceae</taxon>
        <taxon>Thomasclavelia</taxon>
    </lineage>
</organism>
<dbReference type="FunFam" id="3.20.20.100:FF:000002">
    <property type="entry name" value="2,5-diketo-D-gluconic acid reductase A"/>
    <property type="match status" value="1"/>
</dbReference>
<keyword evidence="3 8" id="KW-0560">Oxidoreductase</keyword>
<dbReference type="PANTHER" id="PTHR43827">
    <property type="entry name" value="2,5-DIKETO-D-GLUCONIC ACID REDUCTASE"/>
    <property type="match status" value="1"/>
</dbReference>
<gene>
    <name evidence="8" type="primary">ytbE_2</name>
    <name evidence="8" type="ORF">CRLFYP8_02359</name>
</gene>
<dbReference type="PIRSF" id="PIRSF000097">
    <property type="entry name" value="AKR"/>
    <property type="match status" value="1"/>
</dbReference>
<evidence type="ECO:0000256" key="1">
    <source>
        <dbReference type="ARBA" id="ARBA00007905"/>
    </source>
</evidence>
<dbReference type="PRINTS" id="PR00069">
    <property type="entry name" value="ALDKETRDTASE"/>
</dbReference>
<evidence type="ECO:0000256" key="5">
    <source>
        <dbReference type="PIRSR" id="PIRSR000097-2"/>
    </source>
</evidence>
<dbReference type="SUPFAM" id="SSF51430">
    <property type="entry name" value="NAD(P)-linked oxidoreductase"/>
    <property type="match status" value="1"/>
</dbReference>
<feature type="domain" description="NADP-dependent oxidoreductase" evidence="7">
    <location>
        <begin position="16"/>
        <end position="211"/>
    </location>
</feature>
<dbReference type="EMBL" id="CACRTL010000019">
    <property type="protein sequence ID" value="VYT85822.1"/>
    <property type="molecule type" value="Genomic_DNA"/>
</dbReference>
<evidence type="ECO:0000313" key="8">
    <source>
        <dbReference type="EMBL" id="VYT85822.1"/>
    </source>
</evidence>
<evidence type="ECO:0000256" key="2">
    <source>
        <dbReference type="ARBA" id="ARBA00022857"/>
    </source>
</evidence>
<dbReference type="InterPro" id="IPR023210">
    <property type="entry name" value="NADP_OxRdtase_dom"/>
</dbReference>
<evidence type="ECO:0000259" key="7">
    <source>
        <dbReference type="Pfam" id="PF00248"/>
    </source>
</evidence>